<protein>
    <submittedName>
        <fullName evidence="1">Uncharacterized protein</fullName>
    </submittedName>
</protein>
<reference evidence="1" key="1">
    <citation type="submission" date="2020-10" db="EMBL/GenBank/DDBJ databases">
        <authorList>
            <person name="Castelo-Branco R."/>
            <person name="Eusebio N."/>
            <person name="Adriana R."/>
            <person name="Vieira A."/>
            <person name="Brugerolle De Fraissinette N."/>
            <person name="Rezende De Castro R."/>
            <person name="Schneider M.P."/>
            <person name="Vasconcelos V."/>
            <person name="Leao P.N."/>
        </authorList>
    </citation>
    <scope>NUCLEOTIDE SEQUENCE</scope>
    <source>
        <strain evidence="1">LEGE 12446</strain>
    </source>
</reference>
<keyword evidence="2" id="KW-1185">Reference proteome</keyword>
<dbReference type="Proteomes" id="UP000622533">
    <property type="component" value="Unassembled WGS sequence"/>
</dbReference>
<dbReference type="EMBL" id="JADEXS010000408">
    <property type="protein sequence ID" value="MBE9025393.1"/>
    <property type="molecule type" value="Genomic_DNA"/>
</dbReference>
<name>A0A8J7AEI1_DESMC</name>
<gene>
    <name evidence="1" type="ORF">IQ276_24110</name>
</gene>
<proteinExistence type="predicted"/>
<evidence type="ECO:0000313" key="1">
    <source>
        <dbReference type="EMBL" id="MBE9025393.1"/>
    </source>
</evidence>
<evidence type="ECO:0000313" key="2">
    <source>
        <dbReference type="Proteomes" id="UP000622533"/>
    </source>
</evidence>
<organism evidence="1 2">
    <name type="scientific">Desmonostoc muscorum LEGE 12446</name>
    <dbReference type="NCBI Taxonomy" id="1828758"/>
    <lineage>
        <taxon>Bacteria</taxon>
        <taxon>Bacillati</taxon>
        <taxon>Cyanobacteriota</taxon>
        <taxon>Cyanophyceae</taxon>
        <taxon>Nostocales</taxon>
        <taxon>Nostocaceae</taxon>
        <taxon>Desmonostoc</taxon>
    </lineage>
</organism>
<dbReference type="AlphaFoldDB" id="A0A8J7AEI1"/>
<sequence>MKILGIQQSDLIWILLRIAGWVWLHLRTADKLALQAFKARYIYGAIAF</sequence>
<accession>A0A8J7AEI1</accession>
<comment type="caution">
    <text evidence="1">The sequence shown here is derived from an EMBL/GenBank/DDBJ whole genome shotgun (WGS) entry which is preliminary data.</text>
</comment>
<dbReference type="RefSeq" id="WP_193920389.1">
    <property type="nucleotide sequence ID" value="NZ_JADEXS020000001.1"/>
</dbReference>